<dbReference type="Pfam" id="PF17853">
    <property type="entry name" value="GGDEF_2"/>
    <property type="match status" value="1"/>
</dbReference>
<keyword evidence="4" id="KW-0472">Membrane</keyword>
<dbReference type="Gene3D" id="3.30.450.20">
    <property type="entry name" value="PAS domain"/>
    <property type="match status" value="1"/>
</dbReference>
<dbReference type="InterPro" id="IPR009057">
    <property type="entry name" value="Homeodomain-like_sf"/>
</dbReference>
<dbReference type="Proteomes" id="UP000616779">
    <property type="component" value="Unassembled WGS sequence"/>
</dbReference>
<dbReference type="PANTHER" id="PTHR43280">
    <property type="entry name" value="ARAC-FAMILY TRANSCRIPTIONAL REGULATOR"/>
    <property type="match status" value="1"/>
</dbReference>
<sequence>MQRTFFIRLLLRLTIAVVVVTLLVGVLMYQYTTSMLKEEVLGANTELLAQTRKIVEQALGEVQQMAGSLALNTDVEKAVWLTWNLDEEYHFLLNTSNLFSERINSSTYLHSIYLYSAVNRKLISRSGIDDFSDFLYAESLNHFLVKRQSSAWEAISIQDAIGSGDVISFFFSVPLQNAEKKGVLMINLKEDVLYNAVVNTNQRKLGNVAILNSEGEVLSFKDKKQLPAKFDEADMDLIRQAKEGYFIKELDGNRTLVSYMTSSFNGWIYVTLNPYNEVFKQSKEVLRFTLLVSFIGLALGILLMMVVSRMSYRPVKKMVQHIASNIGIPLPDSLYRDEFGFIRDSIDHLHHENEEFKAKFHEQELILRDHVLVNLLSGKATENDEMLRQLRYYQLNLEPEHFIVIVLRIHLEGILLPEDEEHTLNLIRFQIRAIGEETIDRFGKGAYISQFHRHDVIILNAGQEEDHERAIDRAKELAFQMTNAVAGQMPDVQLTIGVGGRYRRLSDISLSYGEALEALLYERIAGKGSVLSIHDMQVNQGNRNRFIVYRGLVDKLIGDLKTGSLTQTLQMKDQMIAKLKNDPQFGFSYKHMILTHLLNGLVAVRVEFTKKEGEPDEVENHWFNEFPKLRNLDEIGDWLGRIIEQMADELRDKRENKNIEMIGNLVGYIRAHYREPIGLQTLADLVFMNGNYLSKVFKEVTGKTFIDFLTEIRFEEACRLLKETDLSIIEIADQTGFGQKQNVIRTFKKCTGLTPTEYRNRTVMDRLNGGN</sequence>
<dbReference type="RefSeq" id="WP_171647704.1">
    <property type="nucleotide sequence ID" value="NZ_WHOA01000230.1"/>
</dbReference>
<keyword evidence="1" id="KW-0805">Transcription regulation</keyword>
<proteinExistence type="predicted"/>
<dbReference type="SUPFAM" id="SSF46689">
    <property type="entry name" value="Homeodomain-like"/>
    <property type="match status" value="2"/>
</dbReference>
<evidence type="ECO:0000313" key="7">
    <source>
        <dbReference type="Proteomes" id="UP000616779"/>
    </source>
</evidence>
<evidence type="ECO:0000256" key="2">
    <source>
        <dbReference type="ARBA" id="ARBA00023125"/>
    </source>
</evidence>
<evidence type="ECO:0000256" key="4">
    <source>
        <dbReference type="SAM" id="Phobius"/>
    </source>
</evidence>
<dbReference type="InterPro" id="IPR018060">
    <property type="entry name" value="HTH_AraC"/>
</dbReference>
<keyword evidence="3" id="KW-0804">Transcription</keyword>
<evidence type="ECO:0000259" key="5">
    <source>
        <dbReference type="PROSITE" id="PS01124"/>
    </source>
</evidence>
<gene>
    <name evidence="6" type="ORF">GC098_31065</name>
</gene>
<feature type="transmembrane region" description="Helical" evidence="4">
    <location>
        <begin position="285"/>
        <end position="307"/>
    </location>
</feature>
<keyword evidence="7" id="KW-1185">Reference proteome</keyword>
<keyword evidence="2" id="KW-0238">DNA-binding</keyword>
<keyword evidence="4" id="KW-1133">Transmembrane helix</keyword>
<dbReference type="PANTHER" id="PTHR43280:SF28">
    <property type="entry name" value="HTH-TYPE TRANSCRIPTIONAL ACTIVATOR RHAS"/>
    <property type="match status" value="1"/>
</dbReference>
<reference evidence="6 7" key="1">
    <citation type="submission" date="2019-10" db="EMBL/GenBank/DDBJ databases">
        <title>Description of Paenibacillus terrestris sp. nov.</title>
        <authorList>
            <person name="Carlier A."/>
            <person name="Qi S."/>
        </authorList>
    </citation>
    <scope>NUCLEOTIDE SEQUENCE [LARGE SCALE GENOMIC DNA]</scope>
    <source>
        <strain evidence="6 7">LMG 31458</strain>
    </source>
</reference>
<evidence type="ECO:0000313" key="6">
    <source>
        <dbReference type="EMBL" id="NOU75756.1"/>
    </source>
</evidence>
<protein>
    <submittedName>
        <fullName evidence="6">Helix-turn-helix domain-containing protein</fullName>
    </submittedName>
</protein>
<keyword evidence="4" id="KW-0812">Transmembrane</keyword>
<accession>A0ABX1Y690</accession>
<evidence type="ECO:0000256" key="1">
    <source>
        <dbReference type="ARBA" id="ARBA00023015"/>
    </source>
</evidence>
<name>A0ABX1Y690_9BACL</name>
<evidence type="ECO:0000256" key="3">
    <source>
        <dbReference type="ARBA" id="ARBA00023163"/>
    </source>
</evidence>
<feature type="transmembrane region" description="Helical" evidence="4">
    <location>
        <begin position="9"/>
        <end position="31"/>
    </location>
</feature>
<dbReference type="Gene3D" id="1.10.10.60">
    <property type="entry name" value="Homeodomain-like"/>
    <property type="match status" value="2"/>
</dbReference>
<dbReference type="InterPro" id="IPR041522">
    <property type="entry name" value="CdaR_GGDEF"/>
</dbReference>
<dbReference type="SMART" id="SM00342">
    <property type="entry name" value="HTH_ARAC"/>
    <property type="match status" value="1"/>
</dbReference>
<dbReference type="PROSITE" id="PS01124">
    <property type="entry name" value="HTH_ARAC_FAMILY_2"/>
    <property type="match status" value="1"/>
</dbReference>
<dbReference type="EMBL" id="WHOA01000230">
    <property type="protein sequence ID" value="NOU75756.1"/>
    <property type="molecule type" value="Genomic_DNA"/>
</dbReference>
<comment type="caution">
    <text evidence="6">The sequence shown here is derived from an EMBL/GenBank/DDBJ whole genome shotgun (WGS) entry which is preliminary data.</text>
</comment>
<organism evidence="6 7">
    <name type="scientific">Paenibacillus phytorum</name>
    <dbReference type="NCBI Taxonomy" id="2654977"/>
    <lineage>
        <taxon>Bacteria</taxon>
        <taxon>Bacillati</taxon>
        <taxon>Bacillota</taxon>
        <taxon>Bacilli</taxon>
        <taxon>Bacillales</taxon>
        <taxon>Paenibacillaceae</taxon>
        <taxon>Paenibacillus</taxon>
    </lineage>
</organism>
<dbReference type="Pfam" id="PF12833">
    <property type="entry name" value="HTH_18"/>
    <property type="match status" value="1"/>
</dbReference>
<feature type="domain" description="HTH araC/xylS-type" evidence="5">
    <location>
        <begin position="663"/>
        <end position="761"/>
    </location>
</feature>